<name>A0ABQ5ZVU4_9GAMM</name>
<accession>A0ABQ5ZVU4</accession>
<protein>
    <submittedName>
        <fullName evidence="2">Phosphohydrolase</fullName>
    </submittedName>
</protein>
<dbReference type="Proteomes" id="UP001156682">
    <property type="component" value="Unassembled WGS sequence"/>
</dbReference>
<comment type="caution">
    <text evidence="2">The sequence shown here is derived from an EMBL/GenBank/DDBJ whole genome shotgun (WGS) entry which is preliminary data.</text>
</comment>
<keyword evidence="3" id="KW-1185">Reference proteome</keyword>
<evidence type="ECO:0000313" key="2">
    <source>
        <dbReference type="EMBL" id="GLR64296.1"/>
    </source>
</evidence>
<evidence type="ECO:0000259" key="1">
    <source>
        <dbReference type="PROSITE" id="PS51832"/>
    </source>
</evidence>
<dbReference type="SUPFAM" id="SSF109604">
    <property type="entry name" value="HD-domain/PDEase-like"/>
    <property type="match status" value="1"/>
</dbReference>
<dbReference type="PANTHER" id="PTHR43155">
    <property type="entry name" value="CYCLIC DI-GMP PHOSPHODIESTERASE PA4108-RELATED"/>
    <property type="match status" value="1"/>
</dbReference>
<proteinExistence type="predicted"/>
<reference evidence="3" key="1">
    <citation type="journal article" date="2019" name="Int. J. Syst. Evol. Microbiol.">
        <title>The Global Catalogue of Microorganisms (GCM) 10K type strain sequencing project: providing services to taxonomists for standard genome sequencing and annotation.</title>
        <authorList>
            <consortium name="The Broad Institute Genomics Platform"/>
            <consortium name="The Broad Institute Genome Sequencing Center for Infectious Disease"/>
            <person name="Wu L."/>
            <person name="Ma J."/>
        </authorList>
    </citation>
    <scope>NUCLEOTIDE SEQUENCE [LARGE SCALE GENOMIC DNA]</scope>
    <source>
        <strain evidence="3">NBRC 100033</strain>
    </source>
</reference>
<evidence type="ECO:0000313" key="3">
    <source>
        <dbReference type="Proteomes" id="UP001156682"/>
    </source>
</evidence>
<gene>
    <name evidence="2" type="ORF">GCM10007878_17340</name>
</gene>
<dbReference type="CDD" id="cd00077">
    <property type="entry name" value="HDc"/>
    <property type="match status" value="1"/>
</dbReference>
<feature type="domain" description="HD-GYP" evidence="1">
    <location>
        <begin position="119"/>
        <end position="315"/>
    </location>
</feature>
<dbReference type="Gene3D" id="1.10.3210.10">
    <property type="entry name" value="Hypothetical protein af1432"/>
    <property type="match status" value="1"/>
</dbReference>
<dbReference type="RefSeq" id="WP_027850399.1">
    <property type="nucleotide sequence ID" value="NZ_BSOR01000029.1"/>
</dbReference>
<dbReference type="InterPro" id="IPR003607">
    <property type="entry name" value="HD/PDEase_dom"/>
</dbReference>
<dbReference type="PANTHER" id="PTHR43155:SF2">
    <property type="entry name" value="CYCLIC DI-GMP PHOSPHODIESTERASE PA4108"/>
    <property type="match status" value="1"/>
</dbReference>
<organism evidence="2 3">
    <name type="scientific">Marinospirillum insulare</name>
    <dbReference type="NCBI Taxonomy" id="217169"/>
    <lineage>
        <taxon>Bacteria</taxon>
        <taxon>Pseudomonadati</taxon>
        <taxon>Pseudomonadota</taxon>
        <taxon>Gammaproteobacteria</taxon>
        <taxon>Oceanospirillales</taxon>
        <taxon>Oceanospirillaceae</taxon>
        <taxon>Marinospirillum</taxon>
    </lineage>
</organism>
<dbReference type="PROSITE" id="PS51832">
    <property type="entry name" value="HD_GYP"/>
    <property type="match status" value="1"/>
</dbReference>
<dbReference type="EMBL" id="BSOR01000029">
    <property type="protein sequence ID" value="GLR64296.1"/>
    <property type="molecule type" value="Genomic_DNA"/>
</dbReference>
<dbReference type="Pfam" id="PF13487">
    <property type="entry name" value="HD_5"/>
    <property type="match status" value="1"/>
</dbReference>
<dbReference type="InterPro" id="IPR037522">
    <property type="entry name" value="HD_GYP_dom"/>
</dbReference>
<sequence>MLEKIRPSELTVGKKTTLDIYTRGGRLLLSRGAMISNEQQIEILMQRGLVKRDPNDRVDYSSEFKPFRYSNNVNPFLEIIELEDQLGKAFSHIKSGNSAAPELFFRDIRNICSQLLGLAERSPEALLGTVHWPREEKSNYSLHHPIQCAILIAVVATRLKIHGEQLFSILAAALTANLGMLTIQDRLNKQKTPLTEDQIQAVRTHPDKSVVMLESMGIRDPMWIRAVLHHHERLDGSGYPQGLKGEAICNEAKLVALADIYIALIGRREYRQALPVKFALKKIFSERGTLVGPALTKLFLNQIGIYPPGTAVKLQNGDTAVVTQRGENISQPICAGIRAISGQVYMHPPPRDTRLPEYEIVEVLSSDILKSLQPFLFWGVHVRKAVEL</sequence>